<reference evidence="2 3" key="1">
    <citation type="submission" date="2018-06" db="EMBL/GenBank/DDBJ databases">
        <authorList>
            <consortium name="Pathogen Informatics"/>
            <person name="Doyle S."/>
        </authorList>
    </citation>
    <scope>NUCLEOTIDE SEQUENCE [LARGE SCALE GENOMIC DNA]</scope>
    <source>
        <strain evidence="2 3">NCTC10392</strain>
    </source>
</reference>
<keyword evidence="1" id="KW-1133">Transmembrane helix</keyword>
<name>A0A379IBA9_PSEFL</name>
<proteinExistence type="predicted"/>
<organism evidence="2 3">
    <name type="scientific">Pseudomonas fluorescens</name>
    <dbReference type="NCBI Taxonomy" id="294"/>
    <lineage>
        <taxon>Bacteria</taxon>
        <taxon>Pseudomonadati</taxon>
        <taxon>Pseudomonadota</taxon>
        <taxon>Gammaproteobacteria</taxon>
        <taxon>Pseudomonadales</taxon>
        <taxon>Pseudomonadaceae</taxon>
        <taxon>Pseudomonas</taxon>
    </lineage>
</organism>
<gene>
    <name evidence="2" type="ORF">NCTC10392_01505</name>
</gene>
<evidence type="ECO:0000313" key="3">
    <source>
        <dbReference type="Proteomes" id="UP000255125"/>
    </source>
</evidence>
<dbReference type="OrthoDB" id="6998904at2"/>
<keyword evidence="1" id="KW-0812">Transmembrane</keyword>
<dbReference type="RefSeq" id="WP_038446573.1">
    <property type="nucleotide sequence ID" value="NZ_CP008896.1"/>
</dbReference>
<keyword evidence="1" id="KW-0472">Membrane</keyword>
<dbReference type="EMBL" id="UGUS01000002">
    <property type="protein sequence ID" value="SUD29563.1"/>
    <property type="molecule type" value="Genomic_DNA"/>
</dbReference>
<sequence>MSIIDTWSPWIAIIITGGWGLLAAAGLTFSLYLSRRHLDAIKEALKNSRYIYLWGPRLGKRGLIWSIFEIVKITQMILLPKASLIIGELDPIDLENFPPHLKRLLKIKLVMLLGCVAWLVVASAFLGLK</sequence>
<dbReference type="Proteomes" id="UP000255125">
    <property type="component" value="Unassembled WGS sequence"/>
</dbReference>
<dbReference type="AlphaFoldDB" id="A0A379IBA9"/>
<evidence type="ECO:0000256" key="1">
    <source>
        <dbReference type="SAM" id="Phobius"/>
    </source>
</evidence>
<feature type="transmembrane region" description="Helical" evidence="1">
    <location>
        <begin position="12"/>
        <end position="33"/>
    </location>
</feature>
<feature type="transmembrane region" description="Helical" evidence="1">
    <location>
        <begin position="109"/>
        <end position="128"/>
    </location>
</feature>
<evidence type="ECO:0008006" key="4">
    <source>
        <dbReference type="Google" id="ProtNLM"/>
    </source>
</evidence>
<evidence type="ECO:0000313" key="2">
    <source>
        <dbReference type="EMBL" id="SUD29563.1"/>
    </source>
</evidence>
<accession>A0A379IBA9</accession>
<dbReference type="KEGG" id="pfn:HZ99_24675"/>
<protein>
    <recommendedName>
        <fullName evidence="4">Transmembrane protein</fullName>
    </recommendedName>
</protein>